<dbReference type="EMBL" id="WWCS01000029">
    <property type="protein sequence ID" value="MYN43010.1"/>
    <property type="molecule type" value="Genomic_DNA"/>
</dbReference>
<dbReference type="Proteomes" id="UP000466332">
    <property type="component" value="Unassembled WGS sequence"/>
</dbReference>
<name>A0A7X4KIZ8_9BURK</name>
<evidence type="ECO:0000313" key="3">
    <source>
        <dbReference type="Proteomes" id="UP000466332"/>
    </source>
</evidence>
<organism evidence="1 4">
    <name type="scientific">Duganella margarita</name>
    <dbReference type="NCBI Taxonomy" id="2692170"/>
    <lineage>
        <taxon>Bacteria</taxon>
        <taxon>Pseudomonadati</taxon>
        <taxon>Pseudomonadota</taxon>
        <taxon>Betaproteobacteria</taxon>
        <taxon>Burkholderiales</taxon>
        <taxon>Oxalobacteraceae</taxon>
        <taxon>Telluria group</taxon>
        <taxon>Duganella</taxon>
    </lineage>
</organism>
<evidence type="ECO:0000313" key="1">
    <source>
        <dbReference type="EMBL" id="MYM74797.1"/>
    </source>
</evidence>
<gene>
    <name evidence="2" type="ORF">GTP55_27065</name>
    <name evidence="1" type="ORF">GTP56_21745</name>
</gene>
<comment type="caution">
    <text evidence="1">The sequence shown here is derived from an EMBL/GenBank/DDBJ whole genome shotgun (WGS) entry which is preliminary data.</text>
</comment>
<evidence type="ECO:0000313" key="4">
    <source>
        <dbReference type="Proteomes" id="UP000469734"/>
    </source>
</evidence>
<dbReference type="AlphaFoldDB" id="A0A7X4KIZ8"/>
<keyword evidence="3" id="KW-1185">Reference proteome</keyword>
<dbReference type="RefSeq" id="WP_161047883.1">
    <property type="nucleotide sequence ID" value="NZ_WWCR01000028.1"/>
</dbReference>
<evidence type="ECO:0000313" key="2">
    <source>
        <dbReference type="EMBL" id="MYN43010.1"/>
    </source>
</evidence>
<accession>A0A7X4KIZ8</accession>
<reference evidence="3 4" key="1">
    <citation type="submission" date="2019-12" db="EMBL/GenBank/DDBJ databases">
        <title>Novel species isolated from a subtropical stream in China.</title>
        <authorList>
            <person name="Lu H."/>
        </authorList>
    </citation>
    <scope>NUCLEOTIDE SEQUENCE [LARGE SCALE GENOMIC DNA]</scope>
    <source>
        <strain evidence="2 3">FT109W</strain>
        <strain evidence="1 4">FT134W</strain>
    </source>
</reference>
<dbReference type="EMBL" id="WWCR01000028">
    <property type="protein sequence ID" value="MYM74797.1"/>
    <property type="molecule type" value="Genomic_DNA"/>
</dbReference>
<dbReference type="Proteomes" id="UP000469734">
    <property type="component" value="Unassembled WGS sequence"/>
</dbReference>
<sequence>MDTTHPVYIELYYQMRKREDLRSREEITLIALKEWMTREYGQPTDRGYQWKDLFLPHGTRLRITHRRLCYFAQVESDLLMADGKITTPNAWAAEVCGMVRNAWRDIYIRRNYREPWTRAHDLRAGAERRPGVNRRRRARRSTD</sequence>
<proteinExistence type="predicted"/>
<protein>
    <submittedName>
        <fullName evidence="1">Uncharacterized protein</fullName>
    </submittedName>
</protein>